<feature type="domain" description="PSP1 C-terminal" evidence="1">
    <location>
        <begin position="134"/>
        <end position="216"/>
    </location>
</feature>
<evidence type="ECO:0000259" key="1">
    <source>
        <dbReference type="PROSITE" id="PS51411"/>
    </source>
</evidence>
<dbReference type="OMA" id="VFYVIDF"/>
<dbReference type="OrthoDB" id="243127at2759"/>
<dbReference type="NCBIfam" id="NF041131">
    <property type="entry name" value="RicT_YaaT_fam"/>
    <property type="match status" value="1"/>
</dbReference>
<dbReference type="EMBL" id="MCGN01000001">
    <property type="protein sequence ID" value="ORZ03478.1"/>
    <property type="molecule type" value="Genomic_DNA"/>
</dbReference>
<dbReference type="InParanoid" id="A0A1X2HWL0"/>
<dbReference type="InterPro" id="IPR007557">
    <property type="entry name" value="PSP1_C"/>
</dbReference>
<dbReference type="InterPro" id="IPR047767">
    <property type="entry name" value="PSP1-like"/>
</dbReference>
<dbReference type="PROSITE" id="PS51411">
    <property type="entry name" value="PSP1_C"/>
    <property type="match status" value="1"/>
</dbReference>
<dbReference type="AlphaFoldDB" id="A0A1X2HWL0"/>
<accession>A0A1X2HWL0</accession>
<comment type="caution">
    <text evidence="2">The sequence shown here is derived from an EMBL/GenBank/DDBJ whole genome shotgun (WGS) entry which is preliminary data.</text>
</comment>
<proteinExistence type="predicted"/>
<reference evidence="2 3" key="1">
    <citation type="submission" date="2016-07" db="EMBL/GenBank/DDBJ databases">
        <title>Pervasive Adenine N6-methylation of Active Genes in Fungi.</title>
        <authorList>
            <consortium name="DOE Joint Genome Institute"/>
            <person name="Mondo S.J."/>
            <person name="Dannebaum R.O."/>
            <person name="Kuo R.C."/>
            <person name="Labutti K."/>
            <person name="Haridas S."/>
            <person name="Kuo A."/>
            <person name="Salamov A."/>
            <person name="Ahrendt S.R."/>
            <person name="Lipzen A."/>
            <person name="Sullivan W."/>
            <person name="Andreopoulos W.B."/>
            <person name="Clum A."/>
            <person name="Lindquist E."/>
            <person name="Daum C."/>
            <person name="Ramamoorthy G.K."/>
            <person name="Gryganskyi A."/>
            <person name="Culley D."/>
            <person name="Magnuson J.K."/>
            <person name="James T.Y."/>
            <person name="O'Malley M.A."/>
            <person name="Stajich J.E."/>
            <person name="Spatafora J.W."/>
            <person name="Visel A."/>
            <person name="Grigoriev I.V."/>
        </authorList>
    </citation>
    <scope>NUCLEOTIDE SEQUENCE [LARGE SCALE GENOMIC DNA]</scope>
    <source>
        <strain evidence="2 3">NRRL 2496</strain>
    </source>
</reference>
<protein>
    <submittedName>
        <fullName evidence="2">PSP1 C-terminal conserved region-domain-containing protein</fullName>
    </submittedName>
</protein>
<dbReference type="Pfam" id="PF04468">
    <property type="entry name" value="PSP1"/>
    <property type="match status" value="1"/>
</dbReference>
<sequence>MYQRRHSLAAPATASVALNNEQLIEELQRLGVDDPNQPPQSDIAAQYPPDKMGKGVVFDQIPHDAVFYVIDFKGARSDLFFSVQQPPFKSGDLVLVEADRGHDLGKVKSVEQRPQLDRLVPANEEDRKKDVHVKRALRAAQANEIALMMTKNQDEAKALLVCQSKVKQKRLHMQVVDAEYQWDRRKLTFYFVAERRVDFRDLVRELFKLYKTRIWM</sequence>
<dbReference type="PANTHER" id="PTHR43830">
    <property type="entry name" value="PROTEIN PSP1"/>
    <property type="match status" value="1"/>
</dbReference>
<organism evidence="2 3">
    <name type="scientific">Syncephalastrum racemosum</name>
    <name type="common">Filamentous fungus</name>
    <dbReference type="NCBI Taxonomy" id="13706"/>
    <lineage>
        <taxon>Eukaryota</taxon>
        <taxon>Fungi</taxon>
        <taxon>Fungi incertae sedis</taxon>
        <taxon>Mucoromycota</taxon>
        <taxon>Mucoromycotina</taxon>
        <taxon>Mucoromycetes</taxon>
        <taxon>Mucorales</taxon>
        <taxon>Syncephalastraceae</taxon>
        <taxon>Syncephalastrum</taxon>
    </lineage>
</organism>
<keyword evidence="3" id="KW-1185">Reference proteome</keyword>
<gene>
    <name evidence="2" type="ORF">BCR43DRAFT_431694</name>
</gene>
<evidence type="ECO:0000313" key="2">
    <source>
        <dbReference type="EMBL" id="ORZ03478.1"/>
    </source>
</evidence>
<dbReference type="GO" id="GO:0005737">
    <property type="term" value="C:cytoplasm"/>
    <property type="evidence" value="ECO:0007669"/>
    <property type="project" value="TreeGrafter"/>
</dbReference>
<name>A0A1X2HWL0_SYNRA</name>
<dbReference type="PANTHER" id="PTHR43830:SF3">
    <property type="entry name" value="PROTEIN PSP1"/>
    <property type="match status" value="1"/>
</dbReference>
<evidence type="ECO:0000313" key="3">
    <source>
        <dbReference type="Proteomes" id="UP000242180"/>
    </source>
</evidence>
<dbReference type="Proteomes" id="UP000242180">
    <property type="component" value="Unassembled WGS sequence"/>
</dbReference>